<keyword evidence="1" id="KW-0732">Signal</keyword>
<dbReference type="AlphaFoldDB" id="A0A6L9U6L0"/>
<name>A0A6L9U6L0_9HYPH</name>
<protein>
    <submittedName>
        <fullName evidence="2">Uncharacterized protein</fullName>
    </submittedName>
</protein>
<reference evidence="2 3" key="1">
    <citation type="submission" date="2019-12" db="EMBL/GenBank/DDBJ databases">
        <title>Rhizobium genotypes associated with high levels of biological nitrogen fixation by grain legumes in a temperate-maritime cropping system.</title>
        <authorList>
            <person name="Maluk M."/>
            <person name="Francesc Ferrando Molina F."/>
            <person name="Lopez Del Egido L."/>
            <person name="Lafos M."/>
            <person name="Langarica-Fuentes A."/>
            <person name="Gebre Yohannes G."/>
            <person name="Young M.W."/>
            <person name="Martin P."/>
            <person name="Gantlett R."/>
            <person name="Kenicer G."/>
            <person name="Hawes C."/>
            <person name="Begg G.S."/>
            <person name="Quilliam R.S."/>
            <person name="Squire G.R."/>
            <person name="Poole P.S."/>
            <person name="Young P.W."/>
            <person name="Iannetta P.M."/>
            <person name="James E.K."/>
        </authorList>
    </citation>
    <scope>NUCLEOTIDE SEQUENCE [LARGE SCALE GENOMIC DNA]</scope>
    <source>
        <strain evidence="2 3">JHI1118</strain>
    </source>
</reference>
<evidence type="ECO:0000313" key="3">
    <source>
        <dbReference type="Proteomes" id="UP000483035"/>
    </source>
</evidence>
<gene>
    <name evidence="2" type="ORF">GR212_10080</name>
</gene>
<dbReference type="Proteomes" id="UP000483035">
    <property type="component" value="Unassembled WGS sequence"/>
</dbReference>
<evidence type="ECO:0000313" key="2">
    <source>
        <dbReference type="EMBL" id="NEI69916.1"/>
    </source>
</evidence>
<evidence type="ECO:0000256" key="1">
    <source>
        <dbReference type="SAM" id="SignalP"/>
    </source>
</evidence>
<proteinExistence type="predicted"/>
<feature type="chain" id="PRO_5027109899" evidence="1">
    <location>
        <begin position="20"/>
        <end position="104"/>
    </location>
</feature>
<accession>A0A6L9U6L0</accession>
<dbReference type="EMBL" id="WUEY01000004">
    <property type="protein sequence ID" value="NEI69916.1"/>
    <property type="molecule type" value="Genomic_DNA"/>
</dbReference>
<sequence length="104" mass="10982">MKTIVLLAAIGMISTNAMAMSAYNSKSMTCATVHEKMAQEGGSVVLKYPSHHPGMMMYNRTVSNSMSCLGQGTMASASVPTSDDPSCKIKTCSFTTGKGPNKNH</sequence>
<feature type="signal peptide" evidence="1">
    <location>
        <begin position="1"/>
        <end position="19"/>
    </location>
</feature>
<comment type="caution">
    <text evidence="2">The sequence shown here is derived from an EMBL/GenBank/DDBJ whole genome shotgun (WGS) entry which is preliminary data.</text>
</comment>
<organism evidence="2 3">
    <name type="scientific">Rhizobium lusitanum</name>
    <dbReference type="NCBI Taxonomy" id="293958"/>
    <lineage>
        <taxon>Bacteria</taxon>
        <taxon>Pseudomonadati</taxon>
        <taxon>Pseudomonadota</taxon>
        <taxon>Alphaproteobacteria</taxon>
        <taxon>Hyphomicrobiales</taxon>
        <taxon>Rhizobiaceae</taxon>
        <taxon>Rhizobium/Agrobacterium group</taxon>
        <taxon>Rhizobium</taxon>
    </lineage>
</organism>
<dbReference type="RefSeq" id="WP_163986352.1">
    <property type="nucleotide sequence ID" value="NZ_WUEY01000004.1"/>
</dbReference>